<feature type="region of interest" description="Disordered" evidence="5">
    <location>
        <begin position="495"/>
        <end position="515"/>
    </location>
</feature>
<dbReference type="AlphaFoldDB" id="A0A834X5N7"/>
<comment type="caution">
    <text evidence="6">The sequence shown here is derived from an EMBL/GenBank/DDBJ whole genome shotgun (WGS) entry which is preliminary data.</text>
</comment>
<evidence type="ECO:0000256" key="1">
    <source>
        <dbReference type="ARBA" id="ARBA00022614"/>
    </source>
</evidence>
<evidence type="ECO:0000256" key="3">
    <source>
        <dbReference type="ARBA" id="ARBA00023054"/>
    </source>
</evidence>
<dbReference type="InterPro" id="IPR032675">
    <property type="entry name" value="LRR_dom_sf"/>
</dbReference>
<protein>
    <submittedName>
        <fullName evidence="6">Plant intracellular Ras-group-related LRR protein 9-like</fullName>
    </submittedName>
</protein>
<dbReference type="PANTHER" id="PTHR48051:SF54">
    <property type="entry name" value="LEUCINE-RICH REPEAT-CONTAINING PROTEIN"/>
    <property type="match status" value="1"/>
</dbReference>
<dbReference type="FunFam" id="3.80.10.10:FF:000610">
    <property type="entry name" value="Plant intracellular Ras-group-related LRR protein 9"/>
    <property type="match status" value="1"/>
</dbReference>
<dbReference type="Gene3D" id="3.80.10.10">
    <property type="entry name" value="Ribonuclease Inhibitor"/>
    <property type="match status" value="2"/>
</dbReference>
<organism evidence="6 7">
    <name type="scientific">Senna tora</name>
    <dbReference type="NCBI Taxonomy" id="362788"/>
    <lineage>
        <taxon>Eukaryota</taxon>
        <taxon>Viridiplantae</taxon>
        <taxon>Streptophyta</taxon>
        <taxon>Embryophyta</taxon>
        <taxon>Tracheophyta</taxon>
        <taxon>Spermatophyta</taxon>
        <taxon>Magnoliopsida</taxon>
        <taxon>eudicotyledons</taxon>
        <taxon>Gunneridae</taxon>
        <taxon>Pentapetalae</taxon>
        <taxon>rosids</taxon>
        <taxon>fabids</taxon>
        <taxon>Fabales</taxon>
        <taxon>Fabaceae</taxon>
        <taxon>Caesalpinioideae</taxon>
        <taxon>Cassia clade</taxon>
        <taxon>Senna</taxon>
    </lineage>
</organism>
<evidence type="ECO:0000313" key="6">
    <source>
        <dbReference type="EMBL" id="KAF7838279.1"/>
    </source>
</evidence>
<comment type="similarity">
    <text evidence="4">Belongs to the SHOC2 family.</text>
</comment>
<evidence type="ECO:0000256" key="4">
    <source>
        <dbReference type="ARBA" id="ARBA00023786"/>
    </source>
</evidence>
<dbReference type="InterPro" id="IPR050216">
    <property type="entry name" value="LRR_domain-containing"/>
</dbReference>
<dbReference type="Proteomes" id="UP000634136">
    <property type="component" value="Unassembled WGS sequence"/>
</dbReference>
<dbReference type="OrthoDB" id="1668230at2759"/>
<dbReference type="FunFam" id="3.80.10.10:FF:000746">
    <property type="entry name" value="Plant intracellular Ras-group-related LRR protein 2"/>
    <property type="match status" value="1"/>
</dbReference>
<dbReference type="GO" id="GO:0005737">
    <property type="term" value="C:cytoplasm"/>
    <property type="evidence" value="ECO:0007669"/>
    <property type="project" value="TreeGrafter"/>
</dbReference>
<dbReference type="GO" id="GO:0055046">
    <property type="term" value="P:microgametogenesis"/>
    <property type="evidence" value="ECO:0007669"/>
    <property type="project" value="UniProtKB-ARBA"/>
</dbReference>
<dbReference type="SMART" id="SM00364">
    <property type="entry name" value="LRR_BAC"/>
    <property type="match status" value="8"/>
</dbReference>
<dbReference type="PROSITE" id="PS51450">
    <property type="entry name" value="LRR"/>
    <property type="match status" value="2"/>
</dbReference>
<dbReference type="PANTHER" id="PTHR48051">
    <property type="match status" value="1"/>
</dbReference>
<keyword evidence="7" id="KW-1185">Reference proteome</keyword>
<dbReference type="Pfam" id="PF13855">
    <property type="entry name" value="LRR_8"/>
    <property type="match status" value="2"/>
</dbReference>
<dbReference type="InterPro" id="IPR001611">
    <property type="entry name" value="Leu-rich_rpt"/>
</dbReference>
<gene>
    <name evidence="6" type="ORF">G2W53_006761</name>
</gene>
<keyword evidence="2" id="KW-0677">Repeat</keyword>
<feature type="region of interest" description="Disordered" evidence="5">
    <location>
        <begin position="22"/>
        <end position="64"/>
    </location>
</feature>
<dbReference type="InterPro" id="IPR003591">
    <property type="entry name" value="Leu-rich_rpt_typical-subtyp"/>
</dbReference>
<dbReference type="EMBL" id="JAAIUW010000003">
    <property type="protein sequence ID" value="KAF7838279.1"/>
    <property type="molecule type" value="Genomic_DNA"/>
</dbReference>
<evidence type="ECO:0000256" key="5">
    <source>
        <dbReference type="SAM" id="MobiDB-lite"/>
    </source>
</evidence>
<sequence length="515" mass="58014">MDPNPGIFPHLSYVMSRLPSLTRKNDSHNSDSNSLQFDIEQPRLPPPSDPSSSNTTSHHVNITDPKLLASMTRTIYDVAQTRSMLKVIGERPDHEAVDNAKAKLADLDAHLSRQLEEIVMSPAPSNVAPIQWRHQQAQKEKECRKLAEDEKRVYKAVIQLDEMHDAYEKLLHDAEKRLVQIYSSAGEATECVGEEKPGIDDEVNEEVVGILQKAYGHGMERIDLSNRGLRMLPEAFGRVSGLVVLNVSTNQLVAIPDSIAGLQNLEELNVSANNLEALPDSIGLLQKLKLLIVCGNKLTALPDSICHCKSLVELDASFNQLKYLPTNIGYELQHLEKLMIFLNKIRSFPSSVCEMRSLRYLDAHFNELHGLPSAFGRLTNLEVLNLSSNFSDLQELPETFGDLIKLKELDLSNNQISALPNTFGRLDSLSKLNLEQNPLEVPPKEIVKQGVQAVRNYMTRRWVDILNEEERSRVEMQEQEQMGWLTRSTSWLKNVSESVSGSPRDPKESYLQEQL</sequence>
<reference evidence="6" key="1">
    <citation type="submission" date="2020-09" db="EMBL/GenBank/DDBJ databases">
        <title>Genome-Enabled Discovery of Anthraquinone Biosynthesis in Senna tora.</title>
        <authorList>
            <person name="Kang S.-H."/>
            <person name="Pandey R.P."/>
            <person name="Lee C.-M."/>
            <person name="Sim J.-S."/>
            <person name="Jeong J.-T."/>
            <person name="Choi B.-S."/>
            <person name="Jung M."/>
            <person name="Ginzburg D."/>
            <person name="Zhao K."/>
            <person name="Won S.Y."/>
            <person name="Oh T.-J."/>
            <person name="Yu Y."/>
            <person name="Kim N.-H."/>
            <person name="Lee O.R."/>
            <person name="Lee T.-H."/>
            <person name="Bashyal P."/>
            <person name="Kim T.-S."/>
            <person name="Lee W.-H."/>
            <person name="Kawkins C."/>
            <person name="Kim C.-K."/>
            <person name="Kim J.S."/>
            <person name="Ahn B.O."/>
            <person name="Rhee S.Y."/>
            <person name="Sohng J.K."/>
        </authorList>
    </citation>
    <scope>NUCLEOTIDE SEQUENCE</scope>
    <source>
        <tissue evidence="6">Leaf</tissue>
    </source>
</reference>
<dbReference type="SUPFAM" id="SSF52058">
    <property type="entry name" value="L domain-like"/>
    <property type="match status" value="1"/>
</dbReference>
<keyword evidence="1" id="KW-0433">Leucine-rich repeat</keyword>
<name>A0A834X5N7_9FABA</name>
<proteinExistence type="inferred from homology"/>
<feature type="compositionally biased region" description="Basic and acidic residues" evidence="5">
    <location>
        <begin position="504"/>
        <end position="515"/>
    </location>
</feature>
<evidence type="ECO:0000256" key="2">
    <source>
        <dbReference type="ARBA" id="ARBA00022737"/>
    </source>
</evidence>
<dbReference type="SMART" id="SM00369">
    <property type="entry name" value="LRR_TYP"/>
    <property type="match status" value="9"/>
</dbReference>
<accession>A0A834X5N7</accession>
<keyword evidence="3" id="KW-0175">Coiled coil</keyword>
<evidence type="ECO:0000313" key="7">
    <source>
        <dbReference type="Proteomes" id="UP000634136"/>
    </source>
</evidence>